<dbReference type="EMBL" id="CVRR01000033">
    <property type="protein sequence ID" value="CRL40172.1"/>
    <property type="molecule type" value="Genomic_DNA"/>
</dbReference>
<dbReference type="SUPFAM" id="SSF50475">
    <property type="entry name" value="FMN-binding split barrel"/>
    <property type="match status" value="1"/>
</dbReference>
<dbReference type="RefSeq" id="WP_055068183.1">
    <property type="nucleotide sequence ID" value="NZ_CP173697.1"/>
</dbReference>
<dbReference type="GO" id="GO:0016646">
    <property type="term" value="F:oxidoreductase activity, acting on the CH-NH group of donors, NAD or NADP as acceptor"/>
    <property type="evidence" value="ECO:0007669"/>
    <property type="project" value="UniProtKB-ARBA"/>
</dbReference>
<keyword evidence="4" id="KW-1185">Reference proteome</keyword>
<dbReference type="PANTHER" id="PTHR43567:SF5">
    <property type="entry name" value="HYPOTHETICAL CYTOSOLIC PROTEIN"/>
    <property type="match status" value="1"/>
</dbReference>
<evidence type="ECO:0000313" key="3">
    <source>
        <dbReference type="EMBL" id="CRL40172.1"/>
    </source>
</evidence>
<evidence type="ECO:0000256" key="1">
    <source>
        <dbReference type="ARBA" id="ARBA00038054"/>
    </source>
</evidence>
<gene>
    <name evidence="3" type="ORF">M72_08551</name>
</gene>
<dbReference type="GO" id="GO:0010181">
    <property type="term" value="F:FMN binding"/>
    <property type="evidence" value="ECO:0007669"/>
    <property type="project" value="InterPro"/>
</dbReference>
<comment type="similarity">
    <text evidence="1">Belongs to the flavoredoxin family.</text>
</comment>
<feature type="domain" description="Flavin reductase like" evidence="2">
    <location>
        <begin position="23"/>
        <end position="167"/>
    </location>
</feature>
<protein>
    <recommendedName>
        <fullName evidence="2">Flavin reductase like domain-containing protein</fullName>
    </recommendedName>
</protein>
<dbReference type="InterPro" id="IPR002563">
    <property type="entry name" value="Flavin_Rdtase-like_dom"/>
</dbReference>
<dbReference type="OrthoDB" id="9791490at2"/>
<dbReference type="InterPro" id="IPR052174">
    <property type="entry name" value="Flavoredoxin"/>
</dbReference>
<reference evidence="4" key="1">
    <citation type="submission" date="2015-05" db="EMBL/GenBank/DDBJ databases">
        <authorList>
            <consortium name="Pathogen Informatics"/>
        </authorList>
    </citation>
    <scope>NUCLEOTIDE SEQUENCE [LARGE SCALE GENOMIC DNA]</scope>
    <source>
        <strain evidence="4">M72</strain>
    </source>
</reference>
<name>A0A0M6WR59_9FIRM</name>
<dbReference type="STRING" id="301302.ERS852420_02226"/>
<dbReference type="InterPro" id="IPR012349">
    <property type="entry name" value="Split_barrel_FMN-bd"/>
</dbReference>
<dbReference type="PANTHER" id="PTHR43567">
    <property type="entry name" value="FLAVOREDOXIN-RELATED-RELATED"/>
    <property type="match status" value="1"/>
</dbReference>
<sequence>MHTFQPYPIDKMEFNPFTKIGKEWALVSAGDKTRCNTMTVSWGGVGVLWGKNVVFIFIRDSRYTKEFLDNGDLFSLSFLNEDYRDALNYCGSHSGRGEEDKFAAAGLTKAFRHDIPYPDEANLVFLCRKMAAVPVSEDSFTDSTLMDKWYSDHDMHMMYVGEIVEVTAR</sequence>
<dbReference type="AlphaFoldDB" id="A0A0M6WR59"/>
<evidence type="ECO:0000259" key="2">
    <source>
        <dbReference type="Pfam" id="PF01613"/>
    </source>
</evidence>
<dbReference type="Proteomes" id="UP000049979">
    <property type="component" value="Unassembled WGS sequence"/>
</dbReference>
<dbReference type="Pfam" id="PF01613">
    <property type="entry name" value="Flavin_Reduct"/>
    <property type="match status" value="1"/>
</dbReference>
<organism evidence="3 4">
    <name type="scientific">Roseburia faecis</name>
    <dbReference type="NCBI Taxonomy" id="301302"/>
    <lineage>
        <taxon>Bacteria</taxon>
        <taxon>Bacillati</taxon>
        <taxon>Bacillota</taxon>
        <taxon>Clostridia</taxon>
        <taxon>Lachnospirales</taxon>
        <taxon>Lachnospiraceae</taxon>
        <taxon>Roseburia</taxon>
    </lineage>
</organism>
<proteinExistence type="inferred from homology"/>
<evidence type="ECO:0000313" key="4">
    <source>
        <dbReference type="Proteomes" id="UP000049979"/>
    </source>
</evidence>
<dbReference type="Gene3D" id="2.30.110.10">
    <property type="entry name" value="Electron Transport, Fmn-binding Protein, Chain A"/>
    <property type="match status" value="1"/>
</dbReference>
<accession>A0A0M6WR59</accession>